<feature type="region of interest" description="Disordered" evidence="1">
    <location>
        <begin position="1"/>
        <end position="21"/>
    </location>
</feature>
<dbReference type="Pfam" id="PF05988">
    <property type="entry name" value="DUF899"/>
    <property type="match status" value="1"/>
</dbReference>
<feature type="region of interest" description="Disordered" evidence="1">
    <location>
        <begin position="261"/>
        <end position="281"/>
    </location>
</feature>
<gene>
    <name evidence="2" type="ORF">DES53_101117</name>
</gene>
<feature type="compositionally biased region" description="Polar residues" evidence="1">
    <location>
        <begin position="261"/>
        <end position="274"/>
    </location>
</feature>
<accession>A0A366HU09</accession>
<protein>
    <submittedName>
        <fullName evidence="2">Putative dithiol-disulfide oxidoreductase (DUF899 family)</fullName>
    </submittedName>
</protein>
<evidence type="ECO:0000313" key="3">
    <source>
        <dbReference type="Proteomes" id="UP000253426"/>
    </source>
</evidence>
<organism evidence="2 3">
    <name type="scientific">Roseimicrobium gellanilyticum</name>
    <dbReference type="NCBI Taxonomy" id="748857"/>
    <lineage>
        <taxon>Bacteria</taxon>
        <taxon>Pseudomonadati</taxon>
        <taxon>Verrucomicrobiota</taxon>
        <taxon>Verrucomicrobiia</taxon>
        <taxon>Verrucomicrobiales</taxon>
        <taxon>Verrucomicrobiaceae</taxon>
        <taxon>Roseimicrobium</taxon>
    </lineage>
</organism>
<evidence type="ECO:0000256" key="1">
    <source>
        <dbReference type="SAM" id="MobiDB-lite"/>
    </source>
</evidence>
<dbReference type="AlphaFoldDB" id="A0A366HU09"/>
<evidence type="ECO:0000313" key="2">
    <source>
        <dbReference type="EMBL" id="RBP47320.1"/>
    </source>
</evidence>
<proteinExistence type="predicted"/>
<dbReference type="Proteomes" id="UP000253426">
    <property type="component" value="Unassembled WGS sequence"/>
</dbReference>
<reference evidence="2 3" key="1">
    <citation type="submission" date="2018-06" db="EMBL/GenBank/DDBJ databases">
        <title>Genomic Encyclopedia of Type Strains, Phase IV (KMG-IV): sequencing the most valuable type-strain genomes for metagenomic binning, comparative biology and taxonomic classification.</title>
        <authorList>
            <person name="Goeker M."/>
        </authorList>
    </citation>
    <scope>NUCLEOTIDE SEQUENCE [LARGE SCALE GENOMIC DNA]</scope>
    <source>
        <strain evidence="2 3">DSM 25532</strain>
    </source>
</reference>
<feature type="compositionally biased region" description="Polar residues" evidence="1">
    <location>
        <begin position="1"/>
        <end position="19"/>
    </location>
</feature>
<name>A0A366HU09_9BACT</name>
<sequence length="281" mass="32130">MRTTQAMNTPSNTLSSPQQDPLLAEHQVVSREAWTEARKELLQKEKEHTRRYDALCAQRRALPWVRMDKAYTFEGPNGPESLSDLFEGRSQLIIQHFMMGPGWKEGCTGCSFLADHIDCARLHLEPHDVTVVAVSRATYPEIAAFKKRMRWQFKWVSSHGSDFNYDFNVSFPPKQIAEGRAFYNYAWSDTEEEESPGVSVFYRDPANTVYHTYSTFSRGQEQLVGAYNFLDLTPKGRNENGPNLNLMDWVKHHDRYQPTGASSSGCCCHQNQSSTKEESVS</sequence>
<comment type="caution">
    <text evidence="2">The sequence shown here is derived from an EMBL/GenBank/DDBJ whole genome shotgun (WGS) entry which is preliminary data.</text>
</comment>
<dbReference type="EMBL" id="QNRR01000001">
    <property type="protein sequence ID" value="RBP47320.1"/>
    <property type="molecule type" value="Genomic_DNA"/>
</dbReference>
<keyword evidence="3" id="KW-1185">Reference proteome</keyword>
<dbReference type="InterPro" id="IPR010296">
    <property type="entry name" value="DUF899_thioredox"/>
</dbReference>